<dbReference type="SUPFAM" id="SSF52540">
    <property type="entry name" value="P-loop containing nucleoside triphosphate hydrolases"/>
    <property type="match status" value="1"/>
</dbReference>
<dbReference type="EMBL" id="CP002630">
    <property type="protein sequence ID" value="AEB12713.1"/>
    <property type="molecule type" value="Genomic_DNA"/>
</dbReference>
<dbReference type="HOGENOM" id="CLU_1114772_0_0_0"/>
<dbReference type="eggNOG" id="COG1341">
    <property type="taxonomic scope" value="Bacteria"/>
</dbReference>
<gene>
    <name evidence="2" type="ordered locus">Marky_1984</name>
</gene>
<reference evidence="2 3" key="1">
    <citation type="journal article" date="2012" name="Stand. Genomic Sci.">
        <title>Complete genome sequence of the aerobic, heterotroph Marinithermus hydrothermalis type strain (T1(T)) from a deep-sea hydrothermal vent chimney.</title>
        <authorList>
            <person name="Copeland A."/>
            <person name="Gu W."/>
            <person name="Yasawong M."/>
            <person name="Lapidus A."/>
            <person name="Lucas S."/>
            <person name="Deshpande S."/>
            <person name="Pagani I."/>
            <person name="Tapia R."/>
            <person name="Cheng J.F."/>
            <person name="Goodwin L.A."/>
            <person name="Pitluck S."/>
            <person name="Liolios K."/>
            <person name="Ivanova N."/>
            <person name="Mavromatis K."/>
            <person name="Mikhailova N."/>
            <person name="Pati A."/>
            <person name="Chen A."/>
            <person name="Palaniappan K."/>
            <person name="Land M."/>
            <person name="Pan C."/>
            <person name="Brambilla E.M."/>
            <person name="Rohde M."/>
            <person name="Tindall B.J."/>
            <person name="Sikorski J."/>
            <person name="Goker M."/>
            <person name="Detter J.C."/>
            <person name="Bristow J."/>
            <person name="Eisen J.A."/>
            <person name="Markowitz V."/>
            <person name="Hugenholtz P."/>
            <person name="Kyrpides N.C."/>
            <person name="Klenk H.P."/>
            <person name="Woyke T."/>
        </authorList>
    </citation>
    <scope>NUCLEOTIDE SEQUENCE [LARGE SCALE GENOMIC DNA]</scope>
    <source>
        <strain evidence="3">DSM 14884 / JCM 11576 / T1</strain>
    </source>
</reference>
<accession>F2NMX4</accession>
<dbReference type="Proteomes" id="UP000007030">
    <property type="component" value="Chromosome"/>
</dbReference>
<evidence type="ECO:0000259" key="1">
    <source>
        <dbReference type="Pfam" id="PF16575"/>
    </source>
</evidence>
<proteinExistence type="predicted"/>
<keyword evidence="3" id="KW-1185">Reference proteome</keyword>
<name>F2NMX4_MARHT</name>
<dbReference type="KEGG" id="mhd:Marky_1984"/>
<dbReference type="InterPro" id="IPR027417">
    <property type="entry name" value="P-loop_NTPase"/>
</dbReference>
<dbReference type="InterPro" id="IPR032319">
    <property type="entry name" value="CLP1_P"/>
</dbReference>
<feature type="domain" description="Clp1 P-loop" evidence="1">
    <location>
        <begin position="7"/>
        <end position="174"/>
    </location>
</feature>
<evidence type="ECO:0000313" key="2">
    <source>
        <dbReference type="EMBL" id="AEB12713.1"/>
    </source>
</evidence>
<dbReference type="STRING" id="869210.Marky_1984"/>
<dbReference type="Pfam" id="PF16575">
    <property type="entry name" value="CLP1_P"/>
    <property type="match status" value="1"/>
</dbReference>
<protein>
    <recommendedName>
        <fullName evidence="1">Clp1 P-loop domain-containing protein</fullName>
    </recommendedName>
</protein>
<organism evidence="2 3">
    <name type="scientific">Marinithermus hydrothermalis (strain DSM 14884 / JCM 11576 / T1)</name>
    <dbReference type="NCBI Taxonomy" id="869210"/>
    <lineage>
        <taxon>Bacteria</taxon>
        <taxon>Thermotogati</taxon>
        <taxon>Deinococcota</taxon>
        <taxon>Deinococci</taxon>
        <taxon>Thermales</taxon>
        <taxon>Thermaceae</taxon>
        <taxon>Marinithermus</taxon>
    </lineage>
</organism>
<dbReference type="RefSeq" id="WP_013704758.1">
    <property type="nucleotide sequence ID" value="NC_015387.1"/>
</dbReference>
<evidence type="ECO:0000313" key="3">
    <source>
        <dbReference type="Proteomes" id="UP000007030"/>
    </source>
</evidence>
<dbReference type="Gene3D" id="3.40.50.300">
    <property type="entry name" value="P-loop containing nucleotide triphosphate hydrolases"/>
    <property type="match status" value="1"/>
</dbReference>
<dbReference type="OrthoDB" id="31628at2"/>
<sequence>MRILLVGPTDVGKTTLSLELARRAARRHGAAYRLDLDVGQGDLPGACTLFRHTPQGAHVLRRALVGRVSPMGAGLELLAASLRLARLVPEPAFLVVDTDGLTEGAFARALRYHQADAVAAREVWVIGAEGLASVFAGREDLKVRVLPPPPGVREKPREERRQRRAARLAAHFAGATHRVLPLPVPDARRLWALLDAKGWLLGYGRVEAYAGGLGLIRTPVRGRVARLERTELAATDAPGVHRLLPGWSP</sequence>
<dbReference type="AlphaFoldDB" id="F2NMX4"/>